<dbReference type="EMBL" id="CAAALY010005077">
    <property type="protein sequence ID" value="VEL08927.1"/>
    <property type="molecule type" value="Genomic_DNA"/>
</dbReference>
<keyword evidence="7" id="KW-1185">Reference proteome</keyword>
<dbReference type="CDD" id="cd00086">
    <property type="entry name" value="homeodomain"/>
    <property type="match status" value="1"/>
</dbReference>
<keyword evidence="1 2" id="KW-0238">DNA-binding</keyword>
<feature type="compositionally biased region" description="Polar residues" evidence="4">
    <location>
        <begin position="137"/>
        <end position="146"/>
    </location>
</feature>
<evidence type="ECO:0000256" key="3">
    <source>
        <dbReference type="SAM" id="Coils"/>
    </source>
</evidence>
<evidence type="ECO:0000256" key="1">
    <source>
        <dbReference type="PROSITE-ProRule" id="PRU00108"/>
    </source>
</evidence>
<evidence type="ECO:0000259" key="5">
    <source>
        <dbReference type="PROSITE" id="PS50071"/>
    </source>
</evidence>
<name>A0A448WD75_9PLAT</name>
<keyword evidence="3" id="KW-0175">Coiled coil</keyword>
<comment type="caution">
    <text evidence="6">The sequence shown here is derived from an EMBL/GenBank/DDBJ whole genome shotgun (WGS) entry which is preliminary data.</text>
</comment>
<dbReference type="AlphaFoldDB" id="A0A448WD75"/>
<evidence type="ECO:0000313" key="7">
    <source>
        <dbReference type="Proteomes" id="UP000784294"/>
    </source>
</evidence>
<dbReference type="GO" id="GO:0003677">
    <property type="term" value="F:DNA binding"/>
    <property type="evidence" value="ECO:0007669"/>
    <property type="project" value="UniProtKB-UniRule"/>
</dbReference>
<feature type="domain" description="Homeobox" evidence="5">
    <location>
        <begin position="14"/>
        <end position="30"/>
    </location>
</feature>
<feature type="region of interest" description="Disordered" evidence="4">
    <location>
        <begin position="134"/>
        <end position="156"/>
    </location>
</feature>
<accession>A0A448WD75</accession>
<dbReference type="InterPro" id="IPR009057">
    <property type="entry name" value="Homeodomain-like_sf"/>
</dbReference>
<dbReference type="PROSITE" id="PS50071">
    <property type="entry name" value="HOMEOBOX_2"/>
    <property type="match status" value="1"/>
</dbReference>
<dbReference type="GO" id="GO:0005634">
    <property type="term" value="C:nucleus"/>
    <property type="evidence" value="ECO:0007669"/>
    <property type="project" value="UniProtKB-SubCell"/>
</dbReference>
<keyword evidence="1 2" id="KW-0371">Homeobox</keyword>
<sequence length="156" mass="17311">MYLSFVNWSFSLGRQVITWFQNRRAKMKREAEELERDLLAAKRGQRSESAVDSLLDEGDLATDLEEDIDDEEGQIGENGIEDVDVVDTDVDANDCISSRICILRKESEETCFGLVNLAGDDARVALASFEAAEEIGSSRSTSSLSQVERLHCDSPS</sequence>
<evidence type="ECO:0000256" key="2">
    <source>
        <dbReference type="RuleBase" id="RU000682"/>
    </source>
</evidence>
<comment type="subcellular location">
    <subcellularLocation>
        <location evidence="1 2">Nucleus</location>
    </subcellularLocation>
</comment>
<dbReference type="Gene3D" id="1.10.10.60">
    <property type="entry name" value="Homeodomain-like"/>
    <property type="match status" value="1"/>
</dbReference>
<evidence type="ECO:0000313" key="6">
    <source>
        <dbReference type="EMBL" id="VEL08927.1"/>
    </source>
</evidence>
<gene>
    <name evidence="6" type="ORF">PXEA_LOCUS2367</name>
</gene>
<dbReference type="SUPFAM" id="SSF46689">
    <property type="entry name" value="Homeodomain-like"/>
    <property type="match status" value="1"/>
</dbReference>
<dbReference type="Pfam" id="PF00046">
    <property type="entry name" value="Homeodomain"/>
    <property type="match status" value="1"/>
</dbReference>
<dbReference type="InterPro" id="IPR001356">
    <property type="entry name" value="HD"/>
</dbReference>
<organism evidence="6 7">
    <name type="scientific">Protopolystoma xenopodis</name>
    <dbReference type="NCBI Taxonomy" id="117903"/>
    <lineage>
        <taxon>Eukaryota</taxon>
        <taxon>Metazoa</taxon>
        <taxon>Spiralia</taxon>
        <taxon>Lophotrochozoa</taxon>
        <taxon>Platyhelminthes</taxon>
        <taxon>Monogenea</taxon>
        <taxon>Polyopisthocotylea</taxon>
        <taxon>Polystomatidea</taxon>
        <taxon>Polystomatidae</taxon>
        <taxon>Protopolystoma</taxon>
    </lineage>
</organism>
<reference evidence="6" key="1">
    <citation type="submission" date="2018-11" db="EMBL/GenBank/DDBJ databases">
        <authorList>
            <consortium name="Pathogen Informatics"/>
        </authorList>
    </citation>
    <scope>NUCLEOTIDE SEQUENCE</scope>
</reference>
<feature type="coiled-coil region" evidence="3">
    <location>
        <begin position="17"/>
        <end position="44"/>
    </location>
</feature>
<proteinExistence type="predicted"/>
<dbReference type="Proteomes" id="UP000784294">
    <property type="component" value="Unassembled WGS sequence"/>
</dbReference>
<evidence type="ECO:0000256" key="4">
    <source>
        <dbReference type="SAM" id="MobiDB-lite"/>
    </source>
</evidence>
<keyword evidence="1 2" id="KW-0539">Nucleus</keyword>
<protein>
    <recommendedName>
        <fullName evidence="5">Homeobox domain-containing protein</fullName>
    </recommendedName>
</protein>
<feature type="DNA-binding region" description="Homeobox" evidence="1">
    <location>
        <begin position="16"/>
        <end position="31"/>
    </location>
</feature>